<evidence type="ECO:0000256" key="4">
    <source>
        <dbReference type="RuleBase" id="RU003733"/>
    </source>
</evidence>
<keyword evidence="8" id="KW-1185">Reference proteome</keyword>
<comment type="caution">
    <text evidence="7">The sequence shown here is derived from an EMBL/GenBank/DDBJ whole genome shotgun (WGS) entry which is preliminary data.</text>
</comment>
<keyword evidence="2 4" id="KW-0808">Transferase</keyword>
<feature type="domain" description="Carbohydrate kinase FGGY N-terminal" evidence="5">
    <location>
        <begin position="7"/>
        <end position="224"/>
    </location>
</feature>
<dbReference type="PANTHER" id="PTHR43095">
    <property type="entry name" value="SUGAR KINASE"/>
    <property type="match status" value="1"/>
</dbReference>
<evidence type="ECO:0000259" key="5">
    <source>
        <dbReference type="Pfam" id="PF00370"/>
    </source>
</evidence>
<evidence type="ECO:0000256" key="3">
    <source>
        <dbReference type="ARBA" id="ARBA00022777"/>
    </source>
</evidence>
<dbReference type="CDD" id="cd07802">
    <property type="entry name" value="ASKHA_NBD_FGGY_EcLyxK-like"/>
    <property type="match status" value="1"/>
</dbReference>
<dbReference type="InterPro" id="IPR000577">
    <property type="entry name" value="Carb_kinase_FGGY"/>
</dbReference>
<dbReference type="GO" id="GO:0016301">
    <property type="term" value="F:kinase activity"/>
    <property type="evidence" value="ECO:0007669"/>
    <property type="project" value="UniProtKB-KW"/>
</dbReference>
<dbReference type="STRING" id="1134406.ADN00_14395"/>
<dbReference type="InterPro" id="IPR018485">
    <property type="entry name" value="FGGY_C"/>
</dbReference>
<evidence type="ECO:0000256" key="1">
    <source>
        <dbReference type="ARBA" id="ARBA00009156"/>
    </source>
</evidence>
<organism evidence="7 8">
    <name type="scientific">Ornatilinea apprima</name>
    <dbReference type="NCBI Taxonomy" id="1134406"/>
    <lineage>
        <taxon>Bacteria</taxon>
        <taxon>Bacillati</taxon>
        <taxon>Chloroflexota</taxon>
        <taxon>Anaerolineae</taxon>
        <taxon>Anaerolineales</taxon>
        <taxon>Anaerolineaceae</taxon>
        <taxon>Ornatilinea</taxon>
    </lineage>
</organism>
<dbReference type="AlphaFoldDB" id="A0A0N8GLY0"/>
<dbReference type="InterPro" id="IPR050406">
    <property type="entry name" value="FGGY_Carb_Kinase"/>
</dbReference>
<evidence type="ECO:0000313" key="7">
    <source>
        <dbReference type="EMBL" id="KPL73754.1"/>
    </source>
</evidence>
<dbReference type="InterPro" id="IPR018484">
    <property type="entry name" value="FGGY_N"/>
</dbReference>
<dbReference type="Proteomes" id="UP000050417">
    <property type="component" value="Unassembled WGS sequence"/>
</dbReference>
<dbReference type="GO" id="GO:0005975">
    <property type="term" value="P:carbohydrate metabolic process"/>
    <property type="evidence" value="ECO:0007669"/>
    <property type="project" value="InterPro"/>
</dbReference>
<evidence type="ECO:0000313" key="8">
    <source>
        <dbReference type="Proteomes" id="UP000050417"/>
    </source>
</evidence>
<comment type="similarity">
    <text evidence="1 4">Belongs to the FGGY kinase family.</text>
</comment>
<protein>
    <recommendedName>
        <fullName evidence="9">Carbohydrate kinase</fullName>
    </recommendedName>
</protein>
<dbReference type="Pfam" id="PF02782">
    <property type="entry name" value="FGGY_C"/>
    <property type="match status" value="1"/>
</dbReference>
<accession>A0A0N8GLY0</accession>
<reference evidence="7 8" key="1">
    <citation type="submission" date="2015-07" db="EMBL/GenBank/DDBJ databases">
        <title>Genome sequence of Ornatilinea apprima DSM 23815.</title>
        <authorList>
            <person name="Hemp J."/>
            <person name="Ward L.M."/>
            <person name="Pace L.A."/>
            <person name="Fischer W.W."/>
        </authorList>
    </citation>
    <scope>NUCLEOTIDE SEQUENCE [LARGE SCALE GENOMIC DNA]</scope>
    <source>
        <strain evidence="7 8">P3M-1</strain>
    </source>
</reference>
<keyword evidence="3 4" id="KW-0418">Kinase</keyword>
<evidence type="ECO:0000259" key="6">
    <source>
        <dbReference type="Pfam" id="PF02782"/>
    </source>
</evidence>
<dbReference type="InterPro" id="IPR043129">
    <property type="entry name" value="ATPase_NBD"/>
</dbReference>
<evidence type="ECO:0000256" key="2">
    <source>
        <dbReference type="ARBA" id="ARBA00022679"/>
    </source>
</evidence>
<dbReference type="PIRSF" id="PIRSF000538">
    <property type="entry name" value="GlpK"/>
    <property type="match status" value="1"/>
</dbReference>
<dbReference type="EMBL" id="LGCL01000034">
    <property type="protein sequence ID" value="KPL73754.1"/>
    <property type="molecule type" value="Genomic_DNA"/>
</dbReference>
<dbReference type="PANTHER" id="PTHR43095:SF3">
    <property type="entry name" value="L-XYLULOSE_3-KETO-L-GULONATE KINASE"/>
    <property type="match status" value="1"/>
</dbReference>
<gene>
    <name evidence="7" type="ORF">ADN00_14395</name>
</gene>
<dbReference type="InterPro" id="IPR018483">
    <property type="entry name" value="Carb_kinase_FGGY_CS"/>
</dbReference>
<dbReference type="GO" id="GO:0016773">
    <property type="term" value="F:phosphotransferase activity, alcohol group as acceptor"/>
    <property type="evidence" value="ECO:0007669"/>
    <property type="project" value="InterPro"/>
</dbReference>
<dbReference type="Gene3D" id="3.30.420.40">
    <property type="match status" value="2"/>
</dbReference>
<name>A0A0N8GLY0_9CHLR</name>
<sequence length="473" mass="51972">MLAFAGRPMTVLHPFDGACEMDMRAVWDGLVEVCQELSERAPREWQALAGVAITGQGDGMWPLDENGEPVGNAILWNDSRCKRLELQNEAEITAYGVAHSLSPLFVGAVPSILRWLMELEPQRFAKIRHALHCKDWLVYRLTGRIMTDRSDASTALMNILQDRYEFDQLELMGLPRETRQVFPEIVDSLEIVGQTSPAAEAACRLPAGLPVMAGSLDVAATTFGAGARQPGDAVTILGTTFSNQVILDASQVSHTDVAGSTLCYLYPGTFMRVMATTNGASAIEWARRTLLPQASLEEMEQGIAAAPEGCEGVFFQPYLNGERAPFRESRAAGAFHGITPRHTPQHLMRAVFEGLAYSLRHCYDHLPKGDPPVILAGGASASRAMCQICANVLNRPMLRVPDQEFGLYGMASALLEKLGYVSARGAAVQEGEFFSPQAASVRRYADGFGIYRQLRDSELEFWKARDRFLERAV</sequence>
<feature type="domain" description="Carbohydrate kinase FGGY C-terminal" evidence="6">
    <location>
        <begin position="266"/>
        <end position="411"/>
    </location>
</feature>
<dbReference type="PROSITE" id="PS00445">
    <property type="entry name" value="FGGY_KINASES_2"/>
    <property type="match status" value="1"/>
</dbReference>
<evidence type="ECO:0008006" key="9">
    <source>
        <dbReference type="Google" id="ProtNLM"/>
    </source>
</evidence>
<proteinExistence type="inferred from homology"/>
<dbReference type="Pfam" id="PF00370">
    <property type="entry name" value="FGGY_N"/>
    <property type="match status" value="1"/>
</dbReference>
<dbReference type="SUPFAM" id="SSF53067">
    <property type="entry name" value="Actin-like ATPase domain"/>
    <property type="match status" value="2"/>
</dbReference>